<dbReference type="EMBL" id="JAMBQA010000004">
    <property type="protein sequence ID" value="MDG0846354.1"/>
    <property type="molecule type" value="Genomic_DNA"/>
</dbReference>
<proteinExistence type="inferred from homology"/>
<name>A0A9X4L9L3_9STAP</name>
<organism evidence="4 5">
    <name type="scientific">Staphylococcus equorum</name>
    <dbReference type="NCBI Taxonomy" id="246432"/>
    <lineage>
        <taxon>Bacteria</taxon>
        <taxon>Bacillati</taxon>
        <taxon>Bacillota</taxon>
        <taxon>Bacilli</taxon>
        <taxon>Bacillales</taxon>
        <taxon>Staphylococcaceae</taxon>
        <taxon>Staphylococcus</taxon>
    </lineage>
</organism>
<keyword evidence="5" id="KW-1185">Reference proteome</keyword>
<evidence type="ECO:0000256" key="2">
    <source>
        <dbReference type="ARBA" id="ARBA00029740"/>
    </source>
</evidence>
<evidence type="ECO:0000313" key="4">
    <source>
        <dbReference type="EMBL" id="MDG0846354.1"/>
    </source>
</evidence>
<dbReference type="AlphaFoldDB" id="A0A9X4L9L3"/>
<dbReference type="Gene3D" id="3.40.630.30">
    <property type="match status" value="1"/>
</dbReference>
<dbReference type="PANTHER" id="PTHR13355">
    <property type="entry name" value="GLUCOSAMINE 6-PHOSPHATE N-ACETYLTRANSFERASE"/>
    <property type="match status" value="1"/>
</dbReference>
<dbReference type="Proteomes" id="UP001152422">
    <property type="component" value="Unassembled WGS sequence"/>
</dbReference>
<evidence type="ECO:0000313" key="5">
    <source>
        <dbReference type="Proteomes" id="UP001152422"/>
    </source>
</evidence>
<protein>
    <recommendedName>
        <fullName evidence="2">GCN5-related N-acetyltransferase</fullName>
    </recommendedName>
</protein>
<dbReference type="PANTHER" id="PTHR13355:SF11">
    <property type="entry name" value="GLUCOSAMINE 6-PHOSPHATE N-ACETYLTRANSFERASE"/>
    <property type="match status" value="1"/>
</dbReference>
<dbReference type="InterPro" id="IPR039143">
    <property type="entry name" value="GNPNAT1-like"/>
</dbReference>
<dbReference type="KEGG" id="seqo:SE1039_08100"/>
<feature type="domain" description="N-acetyltransferase" evidence="3">
    <location>
        <begin position="1"/>
        <end position="140"/>
    </location>
</feature>
<comment type="similarity">
    <text evidence="1">Belongs to the UPF0039 (ElaA) family.</text>
</comment>
<gene>
    <name evidence="4" type="ORF">M4L89_08965</name>
</gene>
<dbReference type="PROSITE" id="PS51186">
    <property type="entry name" value="GNAT"/>
    <property type="match status" value="1"/>
</dbReference>
<accession>A0A9X4L9L3</accession>
<sequence length="140" mass="16048">MFKIVTTSSMMEDAYSVRKQVFVLEQGVPLENEIDQYEAIATHIIGYDENNIPFATGRFRPYDNAVKIERVAIISSHRKSGYGKLLMQFLEEIAKNQGHHSLMLNAQCHAQTFYESLGYKPFGKIFIEENIDHIAMTKSI</sequence>
<dbReference type="SUPFAM" id="SSF55729">
    <property type="entry name" value="Acyl-CoA N-acyltransferases (Nat)"/>
    <property type="match status" value="1"/>
</dbReference>
<reference evidence="4" key="1">
    <citation type="submission" date="2022-05" db="EMBL/GenBank/DDBJ databases">
        <title>Comparative genomics of Staphylococcus equorum isolates.</title>
        <authorList>
            <person name="Luelf R.H."/>
        </authorList>
    </citation>
    <scope>NUCLEOTIDE SEQUENCE</scope>
    <source>
        <strain evidence="4">TMW 2.2497</strain>
    </source>
</reference>
<evidence type="ECO:0000259" key="3">
    <source>
        <dbReference type="PROSITE" id="PS51186"/>
    </source>
</evidence>
<dbReference type="CDD" id="cd04301">
    <property type="entry name" value="NAT_SF"/>
    <property type="match status" value="1"/>
</dbReference>
<dbReference type="RefSeq" id="WP_002508048.1">
    <property type="nucleotide sequence ID" value="NZ_CP013114.1"/>
</dbReference>
<keyword evidence="4" id="KW-0012">Acyltransferase</keyword>
<keyword evidence="4" id="KW-0808">Transferase</keyword>
<comment type="caution">
    <text evidence="4">The sequence shown here is derived from an EMBL/GenBank/DDBJ whole genome shotgun (WGS) entry which is preliminary data.</text>
</comment>
<dbReference type="InterPro" id="IPR016181">
    <property type="entry name" value="Acyl_CoA_acyltransferase"/>
</dbReference>
<dbReference type="InterPro" id="IPR000182">
    <property type="entry name" value="GNAT_dom"/>
</dbReference>
<evidence type="ECO:0000256" key="1">
    <source>
        <dbReference type="ARBA" id="ARBA00009623"/>
    </source>
</evidence>
<dbReference type="GO" id="GO:0004343">
    <property type="term" value="F:glucosamine 6-phosphate N-acetyltransferase activity"/>
    <property type="evidence" value="ECO:0007669"/>
    <property type="project" value="TreeGrafter"/>
</dbReference>
<dbReference type="Pfam" id="PF13673">
    <property type="entry name" value="Acetyltransf_10"/>
    <property type="match status" value="1"/>
</dbReference>